<evidence type="ECO:0000256" key="4">
    <source>
        <dbReference type="ARBA" id="ARBA00022705"/>
    </source>
</evidence>
<keyword evidence="21" id="KW-1185">Reference proteome</keyword>
<feature type="binding site" evidence="18">
    <location>
        <position position="57"/>
    </location>
    <ligand>
        <name>Mg(2+)</name>
        <dbReference type="ChEBI" id="CHEBI:18420"/>
    </ligand>
</feature>
<dbReference type="InterPro" id="IPR047127">
    <property type="entry name" value="MutT-like"/>
</dbReference>
<feature type="binding site" evidence="18">
    <location>
        <position position="37"/>
    </location>
    <ligand>
        <name>Mg(2+)</name>
        <dbReference type="ChEBI" id="CHEBI:18420"/>
    </ligand>
</feature>
<dbReference type="InterPro" id="IPR020476">
    <property type="entry name" value="Nudix_hydrolase"/>
</dbReference>
<comment type="catalytic activity">
    <reaction evidence="10">
        <text>8-oxo-dGTP + H2O = 8-oxo-dGMP + diphosphate + H(+)</text>
        <dbReference type="Rhea" id="RHEA:31575"/>
        <dbReference type="ChEBI" id="CHEBI:15377"/>
        <dbReference type="ChEBI" id="CHEBI:15378"/>
        <dbReference type="ChEBI" id="CHEBI:33019"/>
        <dbReference type="ChEBI" id="CHEBI:63224"/>
        <dbReference type="ChEBI" id="CHEBI:77896"/>
        <dbReference type="EC" id="3.6.1.55"/>
    </reaction>
</comment>
<evidence type="ECO:0000256" key="1">
    <source>
        <dbReference type="ARBA" id="ARBA00001946"/>
    </source>
</evidence>
<dbReference type="RefSeq" id="WP_188923081.1">
    <property type="nucleotide sequence ID" value="NZ_BMPZ01000019.1"/>
</dbReference>
<dbReference type="AlphaFoldDB" id="A0A917JYV6"/>
<evidence type="ECO:0000256" key="5">
    <source>
        <dbReference type="ARBA" id="ARBA00022723"/>
    </source>
</evidence>
<dbReference type="GO" id="GO:0006281">
    <property type="term" value="P:DNA repair"/>
    <property type="evidence" value="ECO:0007669"/>
    <property type="project" value="UniProtKB-KW"/>
</dbReference>
<feature type="domain" description="Nudix hydrolase" evidence="19">
    <location>
        <begin position="2"/>
        <end position="131"/>
    </location>
</feature>
<dbReference type="InterPro" id="IPR015797">
    <property type="entry name" value="NUDIX_hydrolase-like_dom_sf"/>
</dbReference>
<evidence type="ECO:0000256" key="8">
    <source>
        <dbReference type="ARBA" id="ARBA00022842"/>
    </source>
</evidence>
<dbReference type="FunFam" id="3.90.79.10:FF:000014">
    <property type="entry name" value="8-oxo-dGTP diphosphatase MutT"/>
    <property type="match status" value="1"/>
</dbReference>
<keyword evidence="5 18" id="KW-0479">Metal-binding</keyword>
<evidence type="ECO:0000313" key="20">
    <source>
        <dbReference type="EMBL" id="GGI93401.1"/>
    </source>
</evidence>
<dbReference type="NCBIfam" id="TIGR00586">
    <property type="entry name" value="mutt"/>
    <property type="match status" value="1"/>
</dbReference>
<dbReference type="SUPFAM" id="SSF55811">
    <property type="entry name" value="Nudix"/>
    <property type="match status" value="1"/>
</dbReference>
<evidence type="ECO:0000256" key="18">
    <source>
        <dbReference type="PIRSR" id="PIRSR603561-2"/>
    </source>
</evidence>
<evidence type="ECO:0000256" key="7">
    <source>
        <dbReference type="ARBA" id="ARBA00022801"/>
    </source>
</evidence>
<evidence type="ECO:0000256" key="10">
    <source>
        <dbReference type="ARBA" id="ARBA00035861"/>
    </source>
</evidence>
<feature type="binding site" evidence="17">
    <location>
        <position position="119"/>
    </location>
    <ligand>
        <name>8-oxo-dGTP</name>
        <dbReference type="ChEBI" id="CHEBI:77896"/>
    </ligand>
</feature>
<evidence type="ECO:0000256" key="12">
    <source>
        <dbReference type="ARBA" id="ARBA00038905"/>
    </source>
</evidence>
<keyword evidence="9" id="KW-0234">DNA repair</keyword>
<sequence>MKRIHVAVGVIVNPAKKILIAQRPINLHQGGKWEFPGGKVEANESVSQALTRELFEEVNLVVQSTTPLMNISYDYPDKNVLLDIHWVHNFQGLAKGREGQPIKWVTKEQLPNFDFPEANSAIVNHILNTTL</sequence>
<dbReference type="PANTHER" id="PTHR47707:SF1">
    <property type="entry name" value="NUDIX HYDROLASE FAMILY PROTEIN"/>
    <property type="match status" value="1"/>
</dbReference>
<comment type="cofactor">
    <cofactor evidence="1 18">
        <name>Mg(2+)</name>
        <dbReference type="ChEBI" id="CHEBI:18420"/>
    </cofactor>
</comment>
<evidence type="ECO:0000259" key="19">
    <source>
        <dbReference type="PROSITE" id="PS51462"/>
    </source>
</evidence>
<dbReference type="GO" id="GO:0006260">
    <property type="term" value="P:DNA replication"/>
    <property type="evidence" value="ECO:0007669"/>
    <property type="project" value="UniProtKB-KW"/>
</dbReference>
<organism evidence="20 21">
    <name type="scientific">Shewanella gelidii</name>
    <dbReference type="NCBI Taxonomy" id="1642821"/>
    <lineage>
        <taxon>Bacteria</taxon>
        <taxon>Pseudomonadati</taxon>
        <taxon>Pseudomonadota</taxon>
        <taxon>Gammaproteobacteria</taxon>
        <taxon>Alteromonadales</taxon>
        <taxon>Shewanellaceae</taxon>
        <taxon>Shewanella</taxon>
    </lineage>
</organism>
<name>A0A917JYV6_9GAMM</name>
<dbReference type="CDD" id="cd03425">
    <property type="entry name" value="NUDIX_MutT_NudA_like"/>
    <property type="match status" value="1"/>
</dbReference>
<dbReference type="PRINTS" id="PR00502">
    <property type="entry name" value="NUDIXFAMILY"/>
</dbReference>
<dbReference type="GO" id="GO:0035539">
    <property type="term" value="F:8-oxo-7,8-dihydrodeoxyguanosine triphosphate pyrophosphatase activity"/>
    <property type="evidence" value="ECO:0007669"/>
    <property type="project" value="UniProtKB-EC"/>
</dbReference>
<proteinExistence type="inferred from homology"/>
<gene>
    <name evidence="20" type="primary">mutT</name>
    <name evidence="20" type="ORF">GCM10009332_33350</name>
</gene>
<evidence type="ECO:0000313" key="21">
    <source>
        <dbReference type="Proteomes" id="UP000613743"/>
    </source>
</evidence>
<evidence type="ECO:0000256" key="17">
    <source>
        <dbReference type="PIRSR" id="PIRSR603561-1"/>
    </source>
</evidence>
<reference evidence="20" key="1">
    <citation type="journal article" date="2014" name="Int. J. Syst. Evol. Microbiol.">
        <title>Complete genome sequence of Corynebacterium casei LMG S-19264T (=DSM 44701T), isolated from a smear-ripened cheese.</title>
        <authorList>
            <consortium name="US DOE Joint Genome Institute (JGI-PGF)"/>
            <person name="Walter F."/>
            <person name="Albersmeier A."/>
            <person name="Kalinowski J."/>
            <person name="Ruckert C."/>
        </authorList>
    </citation>
    <scope>NUCLEOTIDE SEQUENCE</scope>
    <source>
        <strain evidence="20">JCM 30804</strain>
    </source>
</reference>
<dbReference type="InterPro" id="IPR000086">
    <property type="entry name" value="NUDIX_hydrolase_dom"/>
</dbReference>
<reference evidence="20" key="2">
    <citation type="submission" date="2020-09" db="EMBL/GenBank/DDBJ databases">
        <authorList>
            <person name="Sun Q."/>
            <person name="Ohkuma M."/>
        </authorList>
    </citation>
    <scope>NUCLEOTIDE SEQUENCE</scope>
    <source>
        <strain evidence="20">JCM 30804</strain>
    </source>
</reference>
<accession>A0A917JYV6</accession>
<feature type="binding site" evidence="17">
    <location>
        <position position="23"/>
    </location>
    <ligand>
        <name>8-oxo-dGTP</name>
        <dbReference type="ChEBI" id="CHEBI:77896"/>
    </ligand>
</feature>
<dbReference type="GO" id="GO:0044715">
    <property type="term" value="F:8-oxo-dGDP phosphatase activity"/>
    <property type="evidence" value="ECO:0007669"/>
    <property type="project" value="TreeGrafter"/>
</dbReference>
<comment type="catalytic activity">
    <reaction evidence="11">
        <text>8-oxo-GTP + H2O = 8-oxo-GMP + diphosphate + H(+)</text>
        <dbReference type="Rhea" id="RHEA:67616"/>
        <dbReference type="ChEBI" id="CHEBI:15377"/>
        <dbReference type="ChEBI" id="CHEBI:15378"/>
        <dbReference type="ChEBI" id="CHEBI:33019"/>
        <dbReference type="ChEBI" id="CHEBI:143553"/>
        <dbReference type="ChEBI" id="CHEBI:145694"/>
    </reaction>
</comment>
<evidence type="ECO:0000256" key="15">
    <source>
        <dbReference type="ARBA" id="ARBA00041979"/>
    </source>
</evidence>
<evidence type="ECO:0000256" key="6">
    <source>
        <dbReference type="ARBA" id="ARBA00022763"/>
    </source>
</evidence>
<dbReference type="InterPro" id="IPR029119">
    <property type="entry name" value="MutY_C"/>
</dbReference>
<evidence type="ECO:0000256" key="9">
    <source>
        <dbReference type="ARBA" id="ARBA00023204"/>
    </source>
</evidence>
<evidence type="ECO:0000256" key="11">
    <source>
        <dbReference type="ARBA" id="ARBA00036904"/>
    </source>
</evidence>
<dbReference type="EC" id="3.6.1.55" evidence="12"/>
<comment type="similarity">
    <text evidence="2">Belongs to the Nudix hydrolase family.</text>
</comment>
<keyword evidence="8 18" id="KW-0460">Magnesium</keyword>
<dbReference type="GO" id="GO:0046872">
    <property type="term" value="F:metal ion binding"/>
    <property type="evidence" value="ECO:0007669"/>
    <property type="project" value="UniProtKB-KW"/>
</dbReference>
<protein>
    <recommendedName>
        <fullName evidence="13">8-oxo-dGTP diphosphatase</fullName>
        <ecNumber evidence="12">3.6.1.55</ecNumber>
    </recommendedName>
    <alternativeName>
        <fullName evidence="16">7,8-dihydro-8-oxoguanine-triphosphatase</fullName>
    </alternativeName>
    <alternativeName>
        <fullName evidence="15">Mutator protein MutT</fullName>
    </alternativeName>
    <alternativeName>
        <fullName evidence="14">dGTP pyrophosphohydrolase</fullName>
    </alternativeName>
</protein>
<keyword evidence="6" id="KW-0227">DNA damage</keyword>
<comment type="caution">
    <text evidence="20">The sequence shown here is derived from an EMBL/GenBank/DDBJ whole genome shotgun (WGS) entry which is preliminary data.</text>
</comment>
<dbReference type="PROSITE" id="PS51462">
    <property type="entry name" value="NUDIX"/>
    <property type="match status" value="1"/>
</dbReference>
<keyword evidence="7" id="KW-0378">Hydrolase</keyword>
<dbReference type="Proteomes" id="UP000613743">
    <property type="component" value="Unassembled WGS sequence"/>
</dbReference>
<evidence type="ECO:0000256" key="2">
    <source>
        <dbReference type="ARBA" id="ARBA00005582"/>
    </source>
</evidence>
<evidence type="ECO:0000256" key="3">
    <source>
        <dbReference type="ARBA" id="ARBA00022457"/>
    </source>
</evidence>
<dbReference type="GO" id="GO:0044716">
    <property type="term" value="F:8-oxo-GDP phosphatase activity"/>
    <property type="evidence" value="ECO:0007669"/>
    <property type="project" value="TreeGrafter"/>
</dbReference>
<dbReference type="InterPro" id="IPR020084">
    <property type="entry name" value="NUDIX_hydrolase_CS"/>
</dbReference>
<dbReference type="Gene3D" id="3.90.79.10">
    <property type="entry name" value="Nucleoside Triphosphate Pyrophosphohydrolase"/>
    <property type="match status" value="1"/>
</dbReference>
<evidence type="ECO:0000256" key="14">
    <source>
        <dbReference type="ARBA" id="ARBA00041592"/>
    </source>
</evidence>
<feature type="binding site" evidence="17">
    <location>
        <position position="28"/>
    </location>
    <ligand>
        <name>8-oxo-dGTP</name>
        <dbReference type="ChEBI" id="CHEBI:77896"/>
    </ligand>
</feature>
<dbReference type="GO" id="GO:0008413">
    <property type="term" value="F:8-oxo-7,8-dihydroguanosine triphosphate pyrophosphatase activity"/>
    <property type="evidence" value="ECO:0007669"/>
    <property type="project" value="InterPro"/>
</dbReference>
<dbReference type="PROSITE" id="PS00893">
    <property type="entry name" value="NUDIX_BOX"/>
    <property type="match status" value="1"/>
</dbReference>
<keyword evidence="4" id="KW-0235">DNA replication</keyword>
<dbReference type="EMBL" id="BMPZ01000019">
    <property type="protein sequence ID" value="GGI93401.1"/>
    <property type="molecule type" value="Genomic_DNA"/>
</dbReference>
<keyword evidence="3" id="KW-0515">Mutator protein</keyword>
<dbReference type="Pfam" id="PF14815">
    <property type="entry name" value="NUDIX_4"/>
    <property type="match status" value="1"/>
</dbReference>
<dbReference type="PANTHER" id="PTHR47707">
    <property type="entry name" value="8-OXO-DGTP DIPHOSPHATASE"/>
    <property type="match status" value="1"/>
</dbReference>
<feature type="binding site" evidence="17">
    <location>
        <begin position="34"/>
        <end position="37"/>
    </location>
    <ligand>
        <name>8-oxo-dGTP</name>
        <dbReference type="ChEBI" id="CHEBI:77896"/>
    </ligand>
</feature>
<dbReference type="InterPro" id="IPR003561">
    <property type="entry name" value="Mutator_MutT"/>
</dbReference>
<evidence type="ECO:0000256" key="16">
    <source>
        <dbReference type="ARBA" id="ARBA00042798"/>
    </source>
</evidence>
<evidence type="ECO:0000256" key="13">
    <source>
        <dbReference type="ARBA" id="ARBA00040794"/>
    </source>
</evidence>